<feature type="compositionally biased region" description="Polar residues" evidence="1">
    <location>
        <begin position="47"/>
        <end position="57"/>
    </location>
</feature>
<evidence type="ECO:0000256" key="1">
    <source>
        <dbReference type="SAM" id="MobiDB-lite"/>
    </source>
</evidence>
<accession>A0AAN5I8U4</accession>
<feature type="region of interest" description="Disordered" evidence="1">
    <location>
        <begin position="18"/>
        <end position="83"/>
    </location>
</feature>
<feature type="non-terminal residue" evidence="3">
    <location>
        <position position="1"/>
    </location>
</feature>
<name>A0AAN5I8U4_9BILA</name>
<sequence>FASLCMIRARQTAFPLVQNSQHSMEPPPSYADAVAEDQLPQPPKRLPSQQLQRQHQPSIVDELERSPRPSNSSSSKVAIEVPPVPIRHHPHRGVVDTAPEHCITRGDPFLKFVVIGMALILLAIIKIARMLDIHRIPDQW</sequence>
<dbReference type="AlphaFoldDB" id="A0AAN5I8U4"/>
<dbReference type="EMBL" id="BTRK01000006">
    <property type="protein sequence ID" value="GMR56907.1"/>
    <property type="molecule type" value="Genomic_DNA"/>
</dbReference>
<evidence type="ECO:0000256" key="2">
    <source>
        <dbReference type="SAM" id="Phobius"/>
    </source>
</evidence>
<proteinExistence type="predicted"/>
<comment type="caution">
    <text evidence="3">The sequence shown here is derived from an EMBL/GenBank/DDBJ whole genome shotgun (WGS) entry which is preliminary data.</text>
</comment>
<keyword evidence="2" id="KW-0812">Transmembrane</keyword>
<protein>
    <submittedName>
        <fullName evidence="3">Uncharacterized protein</fullName>
    </submittedName>
</protein>
<reference evidence="4" key="1">
    <citation type="submission" date="2022-10" db="EMBL/GenBank/DDBJ databases">
        <title>Genome assembly of Pristionchus species.</title>
        <authorList>
            <person name="Yoshida K."/>
            <person name="Sommer R.J."/>
        </authorList>
    </citation>
    <scope>NUCLEOTIDE SEQUENCE [LARGE SCALE GENOMIC DNA]</scope>
    <source>
        <strain evidence="4">RS5460</strain>
    </source>
</reference>
<feature type="transmembrane region" description="Helical" evidence="2">
    <location>
        <begin position="109"/>
        <end position="128"/>
    </location>
</feature>
<evidence type="ECO:0000313" key="3">
    <source>
        <dbReference type="EMBL" id="GMR56907.1"/>
    </source>
</evidence>
<organism evidence="3 4">
    <name type="scientific">Pristionchus mayeri</name>
    <dbReference type="NCBI Taxonomy" id="1317129"/>
    <lineage>
        <taxon>Eukaryota</taxon>
        <taxon>Metazoa</taxon>
        <taxon>Ecdysozoa</taxon>
        <taxon>Nematoda</taxon>
        <taxon>Chromadorea</taxon>
        <taxon>Rhabditida</taxon>
        <taxon>Rhabditina</taxon>
        <taxon>Diplogasteromorpha</taxon>
        <taxon>Diplogasteroidea</taxon>
        <taxon>Neodiplogasteridae</taxon>
        <taxon>Pristionchus</taxon>
    </lineage>
</organism>
<gene>
    <name evidence="3" type="ORF">PMAYCL1PPCAC_27102</name>
</gene>
<evidence type="ECO:0000313" key="4">
    <source>
        <dbReference type="Proteomes" id="UP001328107"/>
    </source>
</evidence>
<keyword evidence="2" id="KW-0472">Membrane</keyword>
<keyword evidence="4" id="KW-1185">Reference proteome</keyword>
<keyword evidence="2" id="KW-1133">Transmembrane helix</keyword>
<dbReference type="Proteomes" id="UP001328107">
    <property type="component" value="Unassembled WGS sequence"/>
</dbReference>